<reference evidence="3" key="1">
    <citation type="submission" date="2007-03" db="EMBL/GenBank/DDBJ databases">
        <title>Complete sequence of Prosthecochloris vibrioformis DSM 265.</title>
        <authorList>
            <consortium name="US DOE Joint Genome Institute"/>
            <person name="Copeland A."/>
            <person name="Lucas S."/>
            <person name="Lapidus A."/>
            <person name="Barry K."/>
            <person name="Detter J.C."/>
            <person name="Glavina del Rio T."/>
            <person name="Hammon N."/>
            <person name="Israni S."/>
            <person name="Pitluck S."/>
            <person name="Schmutz J."/>
            <person name="Larimer F."/>
            <person name="Land M."/>
            <person name="Hauser L."/>
            <person name="Mikhailova N."/>
            <person name="Li T."/>
            <person name="Overmann J."/>
            <person name="Schuster S.C."/>
            <person name="Bryant D.A."/>
            <person name="Richardson P."/>
        </authorList>
    </citation>
    <scope>NUCLEOTIDE SEQUENCE [LARGE SCALE GENOMIC DNA]</scope>
    <source>
        <strain evidence="3">DSM 265</strain>
    </source>
</reference>
<evidence type="ECO:0000313" key="3">
    <source>
        <dbReference type="EMBL" id="ABP36643.1"/>
    </source>
</evidence>
<keyword evidence="1" id="KW-0812">Transmembrane</keyword>
<dbReference type="KEGG" id="pvi:Cvib_0622"/>
<dbReference type="PANTHER" id="PTHR36973:SF4">
    <property type="entry name" value="NODULATION PROTEIN"/>
    <property type="match status" value="1"/>
</dbReference>
<evidence type="ECO:0000259" key="2">
    <source>
        <dbReference type="Pfam" id="PF05050"/>
    </source>
</evidence>
<dbReference type="InterPro" id="IPR029063">
    <property type="entry name" value="SAM-dependent_MTases_sf"/>
</dbReference>
<keyword evidence="1" id="KW-0472">Membrane</keyword>
<sequence length="241" mass="26479">MGHIHSKMKLHWHCLLLMLIIGGGVIIDGGGGANNGYYTTALLKTSSSQCCKIIMVEPAPSLYKILKNIVNIYPDVAFEPVAIGSGAGVLKLFFDNPGSGLASLYQRDLHHVGAELSNSVEVPVVTLDDLAAQHGLSSIDYLKLDLEGHELEALKGAKTLLQQNKIRAICFEFGGCNIDSRTFVKDFWQLLVYEYGFTMYRLAPGRTLISLSSYSESLERYSWQNILACAPGVKPKWKVVV</sequence>
<dbReference type="Pfam" id="PF05050">
    <property type="entry name" value="Methyltransf_21"/>
    <property type="match status" value="1"/>
</dbReference>
<protein>
    <submittedName>
        <fullName evidence="3">Methyltransferase FkbM family</fullName>
    </submittedName>
</protein>
<dbReference type="eggNOG" id="COG0438">
    <property type="taxonomic scope" value="Bacteria"/>
</dbReference>
<dbReference type="PANTHER" id="PTHR36973">
    <property type="entry name" value="SLL1456 PROTEIN-RELATED"/>
    <property type="match status" value="1"/>
</dbReference>
<feature type="domain" description="Methyltransferase FkbM" evidence="2">
    <location>
        <begin position="32"/>
        <end position="197"/>
    </location>
</feature>
<keyword evidence="3" id="KW-0808">Transferase</keyword>
<accession>A4SDT4</accession>
<dbReference type="AlphaFoldDB" id="A4SDT4"/>
<name>A4SDT4_CHLPM</name>
<proteinExistence type="predicted"/>
<dbReference type="GO" id="GO:0032259">
    <property type="term" value="P:methylation"/>
    <property type="evidence" value="ECO:0007669"/>
    <property type="project" value="UniProtKB-KW"/>
</dbReference>
<gene>
    <name evidence="3" type="ordered locus">Cvib_0622</name>
</gene>
<dbReference type="EMBL" id="CP000607">
    <property type="protein sequence ID" value="ABP36643.1"/>
    <property type="molecule type" value="Genomic_DNA"/>
</dbReference>
<dbReference type="HOGENOM" id="CLU_1407071_0_0_10"/>
<dbReference type="GO" id="GO:0008171">
    <property type="term" value="F:O-methyltransferase activity"/>
    <property type="evidence" value="ECO:0007669"/>
    <property type="project" value="TreeGrafter"/>
</dbReference>
<dbReference type="InterPro" id="IPR053188">
    <property type="entry name" value="FkbM_Methyltransferase"/>
</dbReference>
<evidence type="ECO:0000256" key="1">
    <source>
        <dbReference type="SAM" id="Phobius"/>
    </source>
</evidence>
<keyword evidence="3" id="KW-0489">Methyltransferase</keyword>
<dbReference type="NCBIfam" id="TIGR01444">
    <property type="entry name" value="fkbM_fam"/>
    <property type="match status" value="1"/>
</dbReference>
<keyword evidence="1" id="KW-1133">Transmembrane helix</keyword>
<dbReference type="STRING" id="290318.Cvib_0622"/>
<feature type="transmembrane region" description="Helical" evidence="1">
    <location>
        <begin position="12"/>
        <end position="33"/>
    </location>
</feature>
<dbReference type="Gene3D" id="3.40.50.150">
    <property type="entry name" value="Vaccinia Virus protein VP39"/>
    <property type="match status" value="1"/>
</dbReference>
<organism evidence="3">
    <name type="scientific">Chlorobium phaeovibrioides (strain DSM 265 / 1930)</name>
    <name type="common">Prosthecochloris vibrioformis (strain DSM 265)</name>
    <dbReference type="NCBI Taxonomy" id="290318"/>
    <lineage>
        <taxon>Bacteria</taxon>
        <taxon>Pseudomonadati</taxon>
        <taxon>Chlorobiota</taxon>
        <taxon>Chlorobiia</taxon>
        <taxon>Chlorobiales</taxon>
        <taxon>Chlorobiaceae</taxon>
        <taxon>Chlorobium/Pelodictyon group</taxon>
        <taxon>Chlorobium</taxon>
    </lineage>
</organism>
<dbReference type="InterPro" id="IPR006342">
    <property type="entry name" value="FkbM_mtfrase"/>
</dbReference>
<dbReference type="OrthoDB" id="9812600at2"/>
<dbReference type="SUPFAM" id="SSF53335">
    <property type="entry name" value="S-adenosyl-L-methionine-dependent methyltransferases"/>
    <property type="match status" value="1"/>
</dbReference>